<dbReference type="Proteomes" id="UP000887565">
    <property type="component" value="Unplaced"/>
</dbReference>
<organism evidence="1 2">
    <name type="scientific">Romanomermis culicivorax</name>
    <name type="common">Nematode worm</name>
    <dbReference type="NCBI Taxonomy" id="13658"/>
    <lineage>
        <taxon>Eukaryota</taxon>
        <taxon>Metazoa</taxon>
        <taxon>Ecdysozoa</taxon>
        <taxon>Nematoda</taxon>
        <taxon>Enoplea</taxon>
        <taxon>Dorylaimia</taxon>
        <taxon>Mermithida</taxon>
        <taxon>Mermithoidea</taxon>
        <taxon>Mermithidae</taxon>
        <taxon>Romanomermis</taxon>
    </lineage>
</organism>
<accession>A0A915HV11</accession>
<name>A0A915HV11_ROMCU</name>
<evidence type="ECO:0000313" key="1">
    <source>
        <dbReference type="Proteomes" id="UP000887565"/>
    </source>
</evidence>
<keyword evidence="1" id="KW-1185">Reference proteome</keyword>
<evidence type="ECO:0000313" key="2">
    <source>
        <dbReference type="WBParaSite" id="nRc.2.0.1.t05615-RA"/>
    </source>
</evidence>
<proteinExistence type="predicted"/>
<reference evidence="2" key="1">
    <citation type="submission" date="2022-11" db="UniProtKB">
        <authorList>
            <consortium name="WormBaseParasite"/>
        </authorList>
    </citation>
    <scope>IDENTIFICATION</scope>
</reference>
<sequence>MLSNVGIPVLQKTPTNLLNFRRFDRQYAIDLDIEIESVQKSAIRHYRAVIG</sequence>
<protein>
    <submittedName>
        <fullName evidence="2">Uncharacterized protein</fullName>
    </submittedName>
</protein>
<dbReference type="AlphaFoldDB" id="A0A915HV11"/>
<dbReference type="WBParaSite" id="nRc.2.0.1.t05615-RA">
    <property type="protein sequence ID" value="nRc.2.0.1.t05615-RA"/>
    <property type="gene ID" value="nRc.2.0.1.g05615"/>
</dbReference>